<dbReference type="InterPro" id="IPR000873">
    <property type="entry name" value="AMP-dep_synth/lig_dom"/>
</dbReference>
<dbReference type="Gene3D" id="3.30.300.30">
    <property type="match status" value="1"/>
</dbReference>
<comment type="caution">
    <text evidence="7">The sequence shown here is derived from an EMBL/GenBank/DDBJ whole genome shotgun (WGS) entry which is preliminary data.</text>
</comment>
<sequence>MPQPGLMMNCPMLISGILEHGAAQFGEQEIVSRETHGPLHRSTYAEVARRSRQLANALTQMGLKAGSAVGSIAWNNHRHLEAYYAVSGSGMVMHTCNPRLHPQQLIYVINHAEDEVVLFDATFAPLVKGIAAHCPKVRAWVCLADEANTPAIEGVANVLNYEGLITGHSDSFNWPELDEQTGAALCYTSGTTGNPKGVLYTQRAIVMNATTACMPDVLGLSTQETILPVVPMFHINAWCIPYAALVAGTKLVLPGPKLDGPSLFELMETEQVTISAGVPTIWMGLIQHVEQNNLRFAHMKRTCVGGSAMPMALIAKFMDNYGVEVRHGWGMTETTAVATMSNLTRADRQRPAAEQHAIVAKQGKTVSGIEIKVVDDHGNTLPRDGTSQGELMVRGQWIVERYYKAEHTALVDGWFPTGDIATIDAQGTMQIRDRTKDVIKTGGEWISSIDLENAAIGHPAVAMAAVIGVKHPKWDERPLLFIVRKPGQSVDKQEILDFLTTQVAKWWVPDDVVFLESLPVGGTGKVQKNDLRKDYGGVFS</sequence>
<evidence type="ECO:0000256" key="4">
    <source>
        <dbReference type="ARBA" id="ARBA00023098"/>
    </source>
</evidence>
<keyword evidence="4" id="KW-0443">Lipid metabolism</keyword>
<dbReference type="EMBL" id="LFYT02000019">
    <property type="protein sequence ID" value="PVE42077.1"/>
    <property type="molecule type" value="Genomic_DNA"/>
</dbReference>
<evidence type="ECO:0000259" key="6">
    <source>
        <dbReference type="Pfam" id="PF13193"/>
    </source>
</evidence>
<dbReference type="InterPro" id="IPR020845">
    <property type="entry name" value="AMP-binding_CS"/>
</dbReference>
<name>A0A2T7UBL8_9BURK</name>
<feature type="domain" description="AMP-dependent synthetase/ligase" evidence="5">
    <location>
        <begin position="19"/>
        <end position="403"/>
    </location>
</feature>
<gene>
    <name evidence="7" type="ORF">H663_013715</name>
</gene>
<reference evidence="7" key="1">
    <citation type="submission" date="2017-04" db="EMBL/GenBank/DDBJ databases">
        <title>Unexpected and diverse lifestyles within the genus Limnohabitans.</title>
        <authorList>
            <person name="Kasalicky V."/>
            <person name="Mehrshad M."/>
            <person name="Andrei S.-A."/>
            <person name="Salcher M."/>
            <person name="Kratochvilova H."/>
            <person name="Simek K."/>
            <person name="Ghai R."/>
        </authorList>
    </citation>
    <scope>NUCLEOTIDE SEQUENCE [LARGE SCALE GENOMIC DNA]</scope>
    <source>
        <strain evidence="7">II-D5</strain>
    </source>
</reference>
<dbReference type="Pfam" id="PF13193">
    <property type="entry name" value="AMP-binding_C"/>
    <property type="match status" value="1"/>
</dbReference>
<evidence type="ECO:0000259" key="5">
    <source>
        <dbReference type="Pfam" id="PF00501"/>
    </source>
</evidence>
<dbReference type="SUPFAM" id="SSF56801">
    <property type="entry name" value="Acetyl-CoA synthetase-like"/>
    <property type="match status" value="1"/>
</dbReference>
<dbReference type="Proteomes" id="UP000037507">
    <property type="component" value="Unassembled WGS sequence"/>
</dbReference>
<comment type="similarity">
    <text evidence="1">Belongs to the ATP-dependent AMP-binding enzyme family.</text>
</comment>
<proteinExistence type="inferred from homology"/>
<evidence type="ECO:0000313" key="7">
    <source>
        <dbReference type="EMBL" id="PVE42077.1"/>
    </source>
</evidence>
<accession>A0A2T7UBL8</accession>
<keyword evidence="2 7" id="KW-0436">Ligase</keyword>
<dbReference type="STRING" id="1293045.H663_06505"/>
<feature type="domain" description="AMP-binding enzyme C-terminal" evidence="6">
    <location>
        <begin position="451"/>
        <end position="525"/>
    </location>
</feature>
<dbReference type="FunFam" id="3.30.300.30:FF:000008">
    <property type="entry name" value="2,3-dihydroxybenzoate-AMP ligase"/>
    <property type="match status" value="1"/>
</dbReference>
<dbReference type="InterPro" id="IPR025110">
    <property type="entry name" value="AMP-bd_C"/>
</dbReference>
<dbReference type="PANTHER" id="PTHR43859">
    <property type="entry name" value="ACYL-ACTIVATING ENZYME"/>
    <property type="match status" value="1"/>
</dbReference>
<keyword evidence="3" id="KW-0276">Fatty acid metabolism</keyword>
<protein>
    <submittedName>
        <fullName evidence="7">Long-chain fatty acid--CoA ligase</fullName>
    </submittedName>
</protein>
<dbReference type="PANTHER" id="PTHR43859:SF4">
    <property type="entry name" value="BUTANOATE--COA LIGASE AAE1-RELATED"/>
    <property type="match status" value="1"/>
</dbReference>
<dbReference type="InterPro" id="IPR045851">
    <property type="entry name" value="AMP-bd_C_sf"/>
</dbReference>
<dbReference type="CDD" id="cd12119">
    <property type="entry name" value="ttLC_FACS_AlkK_like"/>
    <property type="match status" value="1"/>
</dbReference>
<evidence type="ECO:0000256" key="2">
    <source>
        <dbReference type="ARBA" id="ARBA00022598"/>
    </source>
</evidence>
<dbReference type="InterPro" id="IPR042099">
    <property type="entry name" value="ANL_N_sf"/>
</dbReference>
<dbReference type="AlphaFoldDB" id="A0A2T7UBL8"/>
<organism evidence="7 8">
    <name type="scientific">Limnohabitans planktonicus II-D5</name>
    <dbReference type="NCBI Taxonomy" id="1293045"/>
    <lineage>
        <taxon>Bacteria</taxon>
        <taxon>Pseudomonadati</taxon>
        <taxon>Pseudomonadota</taxon>
        <taxon>Betaproteobacteria</taxon>
        <taxon>Burkholderiales</taxon>
        <taxon>Comamonadaceae</taxon>
        <taxon>Limnohabitans</taxon>
    </lineage>
</organism>
<dbReference type="Gene3D" id="3.40.50.12780">
    <property type="entry name" value="N-terminal domain of ligase-like"/>
    <property type="match status" value="1"/>
</dbReference>
<dbReference type="OrthoDB" id="9766486at2"/>
<dbReference type="Pfam" id="PF00501">
    <property type="entry name" value="AMP-binding"/>
    <property type="match status" value="1"/>
</dbReference>
<dbReference type="GO" id="GO:0006631">
    <property type="term" value="P:fatty acid metabolic process"/>
    <property type="evidence" value="ECO:0007669"/>
    <property type="project" value="UniProtKB-KW"/>
</dbReference>
<dbReference type="RefSeq" id="WP_053171060.1">
    <property type="nucleotide sequence ID" value="NZ_LFYT02000019.1"/>
</dbReference>
<dbReference type="NCBIfam" id="NF004837">
    <property type="entry name" value="PRK06187.1"/>
    <property type="match status" value="1"/>
</dbReference>
<evidence type="ECO:0000256" key="3">
    <source>
        <dbReference type="ARBA" id="ARBA00022832"/>
    </source>
</evidence>
<dbReference type="PROSITE" id="PS00455">
    <property type="entry name" value="AMP_BINDING"/>
    <property type="match status" value="1"/>
</dbReference>
<evidence type="ECO:0000256" key="1">
    <source>
        <dbReference type="ARBA" id="ARBA00006432"/>
    </source>
</evidence>
<evidence type="ECO:0000313" key="8">
    <source>
        <dbReference type="Proteomes" id="UP000037507"/>
    </source>
</evidence>
<dbReference type="GO" id="GO:0016874">
    <property type="term" value="F:ligase activity"/>
    <property type="evidence" value="ECO:0007669"/>
    <property type="project" value="UniProtKB-KW"/>
</dbReference>
<keyword evidence="8" id="KW-1185">Reference proteome</keyword>